<proteinExistence type="predicted"/>
<evidence type="ECO:0000256" key="8">
    <source>
        <dbReference type="SAM" id="Phobius"/>
    </source>
</evidence>
<keyword evidence="12" id="KW-1185">Reference proteome</keyword>
<dbReference type="SUPFAM" id="SSF52058">
    <property type="entry name" value="L domain-like"/>
    <property type="match status" value="1"/>
</dbReference>
<evidence type="ECO:0000256" key="7">
    <source>
        <dbReference type="PROSITE-ProRule" id="PRU10141"/>
    </source>
</evidence>
<accession>A0AAD8H4D9</accession>
<keyword evidence="9" id="KW-0732">Signal</keyword>
<feature type="signal peptide" evidence="9">
    <location>
        <begin position="1"/>
        <end position="22"/>
    </location>
</feature>
<dbReference type="Pfam" id="PF00560">
    <property type="entry name" value="LRR_1"/>
    <property type="match status" value="1"/>
</dbReference>
<dbReference type="InterPro" id="IPR017441">
    <property type="entry name" value="Protein_kinase_ATP_BS"/>
</dbReference>
<dbReference type="InterPro" id="IPR046959">
    <property type="entry name" value="PRK1-6/SRF4-like"/>
</dbReference>
<reference evidence="11" key="1">
    <citation type="submission" date="2023-02" db="EMBL/GenBank/DDBJ databases">
        <title>Genome of toxic invasive species Heracleum sosnowskyi carries increased number of genes despite the absence of recent whole-genome duplications.</title>
        <authorList>
            <person name="Schelkunov M."/>
            <person name="Shtratnikova V."/>
            <person name="Makarenko M."/>
            <person name="Klepikova A."/>
            <person name="Omelchenko D."/>
            <person name="Novikova G."/>
            <person name="Obukhova E."/>
            <person name="Bogdanov V."/>
            <person name="Penin A."/>
            <person name="Logacheva M."/>
        </authorList>
    </citation>
    <scope>NUCLEOTIDE SEQUENCE</scope>
    <source>
        <strain evidence="11">Hsosn_3</strain>
        <tissue evidence="11">Leaf</tissue>
    </source>
</reference>
<dbReference type="Gene3D" id="1.10.510.10">
    <property type="entry name" value="Transferase(Phosphotransferase) domain 1"/>
    <property type="match status" value="1"/>
</dbReference>
<dbReference type="AlphaFoldDB" id="A0AAD8H4D9"/>
<reference evidence="11" key="2">
    <citation type="submission" date="2023-05" db="EMBL/GenBank/DDBJ databases">
        <authorList>
            <person name="Schelkunov M.I."/>
        </authorList>
    </citation>
    <scope>NUCLEOTIDE SEQUENCE</scope>
    <source>
        <strain evidence="11">Hsosn_3</strain>
        <tissue evidence="11">Leaf</tissue>
    </source>
</reference>
<evidence type="ECO:0000313" key="12">
    <source>
        <dbReference type="Proteomes" id="UP001237642"/>
    </source>
</evidence>
<keyword evidence="11" id="KW-0418">Kinase</keyword>
<evidence type="ECO:0000256" key="5">
    <source>
        <dbReference type="ARBA" id="ARBA00022989"/>
    </source>
</evidence>
<comment type="subcellular location">
    <subcellularLocation>
        <location evidence="1">Membrane</location>
    </subcellularLocation>
</comment>
<dbReference type="Gene3D" id="3.80.10.10">
    <property type="entry name" value="Ribonuclease Inhibitor"/>
    <property type="match status" value="2"/>
</dbReference>
<dbReference type="PANTHER" id="PTHR48007">
    <property type="entry name" value="LEUCINE-RICH REPEAT RECEPTOR-LIKE PROTEIN KINASE PXC1"/>
    <property type="match status" value="1"/>
</dbReference>
<evidence type="ECO:0000256" key="9">
    <source>
        <dbReference type="SAM" id="SignalP"/>
    </source>
</evidence>
<dbReference type="InterPro" id="IPR000719">
    <property type="entry name" value="Prot_kinase_dom"/>
</dbReference>
<dbReference type="InterPro" id="IPR001245">
    <property type="entry name" value="Ser-Thr/Tyr_kinase_cat_dom"/>
</dbReference>
<dbReference type="InterPro" id="IPR011009">
    <property type="entry name" value="Kinase-like_dom_sf"/>
</dbReference>
<dbReference type="Gene3D" id="3.30.200.20">
    <property type="entry name" value="Phosphorylase Kinase, domain 1"/>
    <property type="match status" value="1"/>
</dbReference>
<dbReference type="PANTHER" id="PTHR48007:SF79">
    <property type="entry name" value="(WILD MALAYSIAN BANANA) HYPOTHETICAL PROTEIN"/>
    <property type="match status" value="1"/>
</dbReference>
<name>A0AAD8H4D9_9APIA</name>
<dbReference type="EMBL" id="JAUIZM010000010">
    <property type="protein sequence ID" value="KAK1359533.1"/>
    <property type="molecule type" value="Genomic_DNA"/>
</dbReference>
<organism evidence="11 12">
    <name type="scientific">Heracleum sosnowskyi</name>
    <dbReference type="NCBI Taxonomy" id="360622"/>
    <lineage>
        <taxon>Eukaryota</taxon>
        <taxon>Viridiplantae</taxon>
        <taxon>Streptophyta</taxon>
        <taxon>Embryophyta</taxon>
        <taxon>Tracheophyta</taxon>
        <taxon>Spermatophyta</taxon>
        <taxon>Magnoliopsida</taxon>
        <taxon>eudicotyledons</taxon>
        <taxon>Gunneridae</taxon>
        <taxon>Pentapetalae</taxon>
        <taxon>asterids</taxon>
        <taxon>campanulids</taxon>
        <taxon>Apiales</taxon>
        <taxon>Apiaceae</taxon>
        <taxon>Apioideae</taxon>
        <taxon>apioid superclade</taxon>
        <taxon>Tordylieae</taxon>
        <taxon>Tordyliinae</taxon>
        <taxon>Heracleum</taxon>
    </lineage>
</organism>
<keyword evidence="3 8" id="KW-0812">Transmembrane</keyword>
<dbReference type="PROSITE" id="PS00107">
    <property type="entry name" value="PROTEIN_KINASE_ATP"/>
    <property type="match status" value="1"/>
</dbReference>
<dbReference type="PROSITE" id="PS50011">
    <property type="entry name" value="PROTEIN_KINASE_DOM"/>
    <property type="match status" value="1"/>
</dbReference>
<sequence length="648" mass="72317">MNRICIWAFLVSLLFLIHSTESVDDVQTTLVKFIQKLSSSNDIPDPTWGWNLSSDPCKDQWKGVACSNRTFQVQKLLLDGLNFSGTFDPWILCTGDKSFAESLNELSLNDNRLRVENLEGISSCRYLSRLHLRGNLFSGNLPDSMSRLNNLKTLEISQNQFSGVLPDLARISGLTQFLAQDNDLSGFIPEFDFSNFLKFNVSNNNFSGPIPNGGSRFPASSFDNNSGLCGEPLPNECPPKDKSKSGYSRDQILMFSGYFLIGLVVVLLILYKFCTKGKKNKKKVSDSIDLKVEASDYDGSTKLSIVSSDKSEASKSETSAESAKSLVVLSSPEVNGLKFEELLKAPAELIGRGKHGSVYKVICEGQGLTMAVKRIKDWSLSSNDFKIRMKRLDQVRHPSVLPPIAFYCSKQEKLLIYEYQPNGSLFKLLHGDQVTFDWSSRLGLAATIAKALAFMHEELREDLLAHGNLKSSNILLNENMEPCISEYGLRVENQEVSMVSISNIQAAEENDGQNTFKSDVYAFGVILLEMLTGKVASVQNNGMDLARYVVSVIKEEWTGEVFDRGLSKEGASEERMVNLLQIAIQCVNQSPEARPSISQVAVMIDAIKEEDDTSMDISQALCFRGFLVQQRANRSRIYYYMVESRQEI</sequence>
<evidence type="ECO:0000256" key="2">
    <source>
        <dbReference type="ARBA" id="ARBA00022614"/>
    </source>
</evidence>
<dbReference type="GO" id="GO:0005524">
    <property type="term" value="F:ATP binding"/>
    <property type="evidence" value="ECO:0007669"/>
    <property type="project" value="UniProtKB-UniRule"/>
</dbReference>
<evidence type="ECO:0000256" key="3">
    <source>
        <dbReference type="ARBA" id="ARBA00022692"/>
    </source>
</evidence>
<dbReference type="Pfam" id="PF08263">
    <property type="entry name" value="LRRNT_2"/>
    <property type="match status" value="1"/>
</dbReference>
<evidence type="ECO:0000256" key="4">
    <source>
        <dbReference type="ARBA" id="ARBA00022737"/>
    </source>
</evidence>
<comment type="caution">
    <text evidence="11">The sequence shown here is derived from an EMBL/GenBank/DDBJ whole genome shotgun (WGS) entry which is preliminary data.</text>
</comment>
<dbReference type="GO" id="GO:0016020">
    <property type="term" value="C:membrane"/>
    <property type="evidence" value="ECO:0007669"/>
    <property type="project" value="UniProtKB-SubCell"/>
</dbReference>
<dbReference type="InterPro" id="IPR013210">
    <property type="entry name" value="LRR_N_plant-typ"/>
</dbReference>
<keyword evidence="11" id="KW-0808">Transferase</keyword>
<keyword evidence="4" id="KW-0677">Repeat</keyword>
<evidence type="ECO:0000313" key="11">
    <source>
        <dbReference type="EMBL" id="KAK1359533.1"/>
    </source>
</evidence>
<dbReference type="SUPFAM" id="SSF56112">
    <property type="entry name" value="Protein kinase-like (PK-like)"/>
    <property type="match status" value="1"/>
</dbReference>
<evidence type="ECO:0000256" key="6">
    <source>
        <dbReference type="ARBA" id="ARBA00023136"/>
    </source>
</evidence>
<feature type="domain" description="Protein kinase" evidence="10">
    <location>
        <begin position="344"/>
        <end position="607"/>
    </location>
</feature>
<keyword evidence="7" id="KW-0547">Nucleotide-binding</keyword>
<keyword evidence="2" id="KW-0433">Leucine-rich repeat</keyword>
<dbReference type="Proteomes" id="UP001237642">
    <property type="component" value="Unassembled WGS sequence"/>
</dbReference>
<keyword evidence="7" id="KW-0067">ATP-binding</keyword>
<feature type="transmembrane region" description="Helical" evidence="8">
    <location>
        <begin position="252"/>
        <end position="273"/>
    </location>
</feature>
<dbReference type="Pfam" id="PF07714">
    <property type="entry name" value="PK_Tyr_Ser-Thr"/>
    <property type="match status" value="1"/>
</dbReference>
<dbReference type="InterPro" id="IPR032675">
    <property type="entry name" value="LRR_dom_sf"/>
</dbReference>
<feature type="binding site" evidence="7">
    <location>
        <position position="373"/>
    </location>
    <ligand>
        <name>ATP</name>
        <dbReference type="ChEBI" id="CHEBI:30616"/>
    </ligand>
</feature>
<keyword evidence="5 8" id="KW-1133">Transmembrane helix</keyword>
<dbReference type="InterPro" id="IPR001611">
    <property type="entry name" value="Leu-rich_rpt"/>
</dbReference>
<gene>
    <name evidence="11" type="ORF">POM88_044007</name>
</gene>
<protein>
    <submittedName>
        <fullName evidence="11">Inactive receptor kinase</fullName>
    </submittedName>
</protein>
<keyword evidence="11" id="KW-0675">Receptor</keyword>
<evidence type="ECO:0000259" key="10">
    <source>
        <dbReference type="PROSITE" id="PS50011"/>
    </source>
</evidence>
<keyword evidence="6 8" id="KW-0472">Membrane</keyword>
<evidence type="ECO:0000256" key="1">
    <source>
        <dbReference type="ARBA" id="ARBA00004370"/>
    </source>
</evidence>
<feature type="chain" id="PRO_5042013125" evidence="9">
    <location>
        <begin position="23"/>
        <end position="648"/>
    </location>
</feature>
<dbReference type="GO" id="GO:0004672">
    <property type="term" value="F:protein kinase activity"/>
    <property type="evidence" value="ECO:0007669"/>
    <property type="project" value="InterPro"/>
</dbReference>